<dbReference type="OMA" id="DSWDRPH"/>
<dbReference type="OrthoDB" id="774951at2759"/>
<evidence type="ECO:0000313" key="14">
    <source>
        <dbReference type="Proteomes" id="UP000694843"/>
    </source>
</evidence>
<dbReference type="InterPro" id="IPR000719">
    <property type="entry name" value="Prot_kinase_dom"/>
</dbReference>
<evidence type="ECO:0000259" key="13">
    <source>
        <dbReference type="PROSITE" id="PS50081"/>
    </source>
</evidence>
<dbReference type="PROSITE" id="PS00479">
    <property type="entry name" value="ZF_DAG_PE_1"/>
    <property type="match status" value="1"/>
</dbReference>
<feature type="region of interest" description="Disordered" evidence="11">
    <location>
        <begin position="483"/>
        <end position="525"/>
    </location>
</feature>
<organism evidence="14 15">
    <name type="scientific">Hyalella azteca</name>
    <name type="common">Amphipod</name>
    <dbReference type="NCBI Taxonomy" id="294128"/>
    <lineage>
        <taxon>Eukaryota</taxon>
        <taxon>Metazoa</taxon>
        <taxon>Ecdysozoa</taxon>
        <taxon>Arthropoda</taxon>
        <taxon>Crustacea</taxon>
        <taxon>Multicrustacea</taxon>
        <taxon>Malacostraca</taxon>
        <taxon>Eumalacostraca</taxon>
        <taxon>Peracarida</taxon>
        <taxon>Amphipoda</taxon>
        <taxon>Senticaudata</taxon>
        <taxon>Talitrida</taxon>
        <taxon>Talitroidea</taxon>
        <taxon>Hyalellidae</taxon>
        <taxon>Hyalella</taxon>
    </lineage>
</organism>
<dbReference type="Gene3D" id="3.30.200.20">
    <property type="entry name" value="Phosphorylase Kinase, domain 1"/>
    <property type="match status" value="1"/>
</dbReference>
<name>A0A8B7NUC3_HYAAZ</name>
<dbReference type="PROSITE" id="PS50011">
    <property type="entry name" value="PROTEIN_KINASE_DOM"/>
    <property type="match status" value="1"/>
</dbReference>
<dbReference type="GO" id="GO:0046872">
    <property type="term" value="F:metal ion binding"/>
    <property type="evidence" value="ECO:0007669"/>
    <property type="project" value="UniProtKB-KW"/>
</dbReference>
<dbReference type="Gene3D" id="3.30.60.20">
    <property type="match status" value="1"/>
</dbReference>
<gene>
    <name evidence="15" type="primary">LOC108673289</name>
</gene>
<dbReference type="PROSITE" id="PS50081">
    <property type="entry name" value="ZF_DAG_PE_2"/>
    <property type="match status" value="1"/>
</dbReference>
<keyword evidence="7 10" id="KW-0067">ATP-binding</keyword>
<dbReference type="GO" id="GO:0004674">
    <property type="term" value="F:protein serine/threonine kinase activity"/>
    <property type="evidence" value="ECO:0007669"/>
    <property type="project" value="UniProtKB-KW"/>
</dbReference>
<keyword evidence="4 10" id="KW-0547">Nucleotide-binding</keyword>
<evidence type="ECO:0000256" key="5">
    <source>
        <dbReference type="ARBA" id="ARBA00022777"/>
    </source>
</evidence>
<dbReference type="Gene3D" id="1.10.150.50">
    <property type="entry name" value="Transcription Factor, Ets-1"/>
    <property type="match status" value="1"/>
</dbReference>
<dbReference type="FunFam" id="3.30.200.20:FF:000034">
    <property type="entry name" value="Kinase suppressor of Ras 1"/>
    <property type="match status" value="1"/>
</dbReference>
<evidence type="ECO:0000313" key="15">
    <source>
        <dbReference type="RefSeq" id="XP_018016576.1"/>
    </source>
</evidence>
<dbReference type="PROSITE" id="PS00108">
    <property type="entry name" value="PROTEIN_KINASE_ST"/>
    <property type="match status" value="1"/>
</dbReference>
<dbReference type="KEGG" id="hazt:108673289"/>
<feature type="binding site" evidence="10">
    <location>
        <position position="871"/>
    </location>
    <ligand>
        <name>ATP</name>
        <dbReference type="ChEBI" id="CHEBI:30616"/>
    </ligand>
</feature>
<evidence type="ECO:0000256" key="11">
    <source>
        <dbReference type="SAM" id="MobiDB-lite"/>
    </source>
</evidence>
<dbReference type="InterPro" id="IPR001245">
    <property type="entry name" value="Ser-Thr/Tyr_kinase_cat_dom"/>
</dbReference>
<evidence type="ECO:0000256" key="3">
    <source>
        <dbReference type="ARBA" id="ARBA00022723"/>
    </source>
</evidence>
<dbReference type="FunFam" id="1.10.510.10:FF:000107">
    <property type="entry name" value="kinase suppressor of Ras 1"/>
    <property type="match status" value="1"/>
</dbReference>
<dbReference type="Pfam" id="PF07714">
    <property type="entry name" value="PK_Tyr_Ser-Thr"/>
    <property type="match status" value="1"/>
</dbReference>
<feature type="compositionally biased region" description="Polar residues" evidence="11">
    <location>
        <begin position="680"/>
        <end position="689"/>
    </location>
</feature>
<comment type="catalytic activity">
    <reaction evidence="9">
        <text>L-seryl-[protein] + ATP = O-phospho-L-seryl-[protein] + ADP + H(+)</text>
        <dbReference type="Rhea" id="RHEA:17989"/>
        <dbReference type="Rhea" id="RHEA-COMP:9863"/>
        <dbReference type="Rhea" id="RHEA-COMP:11604"/>
        <dbReference type="ChEBI" id="CHEBI:15378"/>
        <dbReference type="ChEBI" id="CHEBI:29999"/>
        <dbReference type="ChEBI" id="CHEBI:30616"/>
        <dbReference type="ChEBI" id="CHEBI:83421"/>
        <dbReference type="ChEBI" id="CHEBI:456216"/>
        <dbReference type="EC" id="2.7.11.1"/>
    </reaction>
</comment>
<reference evidence="15" key="1">
    <citation type="submission" date="2025-08" db="UniProtKB">
        <authorList>
            <consortium name="RefSeq"/>
        </authorList>
    </citation>
    <scope>IDENTIFICATION</scope>
    <source>
        <tissue evidence="15">Whole organism</tissue>
    </source>
</reference>
<comment type="catalytic activity">
    <reaction evidence="8">
        <text>L-threonyl-[protein] + ATP = O-phospho-L-threonyl-[protein] + ADP + H(+)</text>
        <dbReference type="Rhea" id="RHEA:46608"/>
        <dbReference type="Rhea" id="RHEA-COMP:11060"/>
        <dbReference type="Rhea" id="RHEA-COMP:11605"/>
        <dbReference type="ChEBI" id="CHEBI:15378"/>
        <dbReference type="ChEBI" id="CHEBI:30013"/>
        <dbReference type="ChEBI" id="CHEBI:30616"/>
        <dbReference type="ChEBI" id="CHEBI:61977"/>
        <dbReference type="ChEBI" id="CHEBI:456216"/>
        <dbReference type="EC" id="2.7.11.1"/>
    </reaction>
</comment>
<dbReference type="RefSeq" id="XP_018016576.1">
    <property type="nucleotide sequence ID" value="XM_018161087.2"/>
</dbReference>
<feature type="compositionally biased region" description="Low complexity" evidence="11">
    <location>
        <begin position="754"/>
        <end position="765"/>
    </location>
</feature>
<dbReference type="GO" id="GO:0005524">
    <property type="term" value="F:ATP binding"/>
    <property type="evidence" value="ECO:0007669"/>
    <property type="project" value="UniProtKB-UniRule"/>
</dbReference>
<feature type="compositionally biased region" description="Low complexity" evidence="11">
    <location>
        <begin position="643"/>
        <end position="659"/>
    </location>
</feature>
<feature type="domain" description="Phorbol-ester/DAG-type" evidence="13">
    <location>
        <begin position="531"/>
        <end position="579"/>
    </location>
</feature>
<dbReference type="InterPro" id="IPR051681">
    <property type="entry name" value="Ser/Thr_Kinases-Pseudokinases"/>
</dbReference>
<evidence type="ECO:0000256" key="10">
    <source>
        <dbReference type="PROSITE-ProRule" id="PRU10141"/>
    </source>
</evidence>
<protein>
    <submittedName>
        <fullName evidence="15">Kinase suppressor of Ras 2 isoform X1</fullName>
    </submittedName>
</protein>
<dbReference type="AlphaFoldDB" id="A0A8B7NUC3"/>
<dbReference type="SUPFAM" id="SSF56112">
    <property type="entry name" value="Protein kinase-like (PK-like)"/>
    <property type="match status" value="1"/>
</dbReference>
<feature type="compositionally biased region" description="Basic and acidic residues" evidence="11">
    <location>
        <begin position="767"/>
        <end position="778"/>
    </location>
</feature>
<evidence type="ECO:0000256" key="9">
    <source>
        <dbReference type="ARBA" id="ARBA00048679"/>
    </source>
</evidence>
<dbReference type="PROSITE" id="PS00107">
    <property type="entry name" value="PROTEIN_KINASE_ATP"/>
    <property type="match status" value="1"/>
</dbReference>
<evidence type="ECO:0000256" key="1">
    <source>
        <dbReference type="ARBA" id="ARBA00022527"/>
    </source>
</evidence>
<dbReference type="Pfam" id="PF20406">
    <property type="entry name" value="SAM_KSR1_N"/>
    <property type="match status" value="1"/>
</dbReference>
<dbReference type="Pfam" id="PF00130">
    <property type="entry name" value="C1_1"/>
    <property type="match status" value="1"/>
</dbReference>
<dbReference type="InterPro" id="IPR017441">
    <property type="entry name" value="Protein_kinase_ATP_BS"/>
</dbReference>
<keyword evidence="14" id="KW-1185">Reference proteome</keyword>
<dbReference type="Pfam" id="PF13543">
    <property type="entry name" value="SAM_KSR1"/>
    <property type="match status" value="1"/>
</dbReference>
<feature type="compositionally biased region" description="Basic residues" evidence="11">
    <location>
        <begin position="275"/>
        <end position="290"/>
    </location>
</feature>
<dbReference type="SMART" id="SM00109">
    <property type="entry name" value="C1"/>
    <property type="match status" value="1"/>
</dbReference>
<feature type="compositionally biased region" description="Basic residues" evidence="11">
    <location>
        <begin position="627"/>
        <end position="636"/>
    </location>
</feature>
<dbReference type="PANTHER" id="PTHR44329:SF253">
    <property type="entry name" value="KINASE SUPPRESSOR OF RAS 2"/>
    <property type="match status" value="1"/>
</dbReference>
<evidence type="ECO:0000256" key="7">
    <source>
        <dbReference type="ARBA" id="ARBA00022840"/>
    </source>
</evidence>
<dbReference type="InterPro" id="IPR008271">
    <property type="entry name" value="Ser/Thr_kinase_AS"/>
</dbReference>
<evidence type="ECO:0000256" key="6">
    <source>
        <dbReference type="ARBA" id="ARBA00022833"/>
    </source>
</evidence>
<dbReference type="PANTHER" id="PTHR44329">
    <property type="entry name" value="SERINE/THREONINE-PROTEIN KINASE TNNI3K-RELATED"/>
    <property type="match status" value="1"/>
</dbReference>
<dbReference type="InterPro" id="IPR046933">
    <property type="entry name" value="SAM_KSR1_N_sf"/>
</dbReference>
<dbReference type="Gene3D" id="1.10.510.10">
    <property type="entry name" value="Transferase(Phosphotransferase) domain 1"/>
    <property type="match status" value="1"/>
</dbReference>
<feature type="compositionally biased region" description="Low complexity" evidence="11">
    <location>
        <begin position="731"/>
        <end position="746"/>
    </location>
</feature>
<feature type="compositionally biased region" description="Polar residues" evidence="11">
    <location>
        <begin position="609"/>
        <end position="619"/>
    </location>
</feature>
<feature type="compositionally biased region" description="Pro residues" evidence="11">
    <location>
        <begin position="322"/>
        <end position="334"/>
    </location>
</feature>
<keyword evidence="2" id="KW-0808">Transferase</keyword>
<dbReference type="InterPro" id="IPR046861">
    <property type="entry name" value="SAM_KSR1_N"/>
</dbReference>
<feature type="compositionally biased region" description="Polar residues" evidence="11">
    <location>
        <begin position="399"/>
        <end position="416"/>
    </location>
</feature>
<dbReference type="GeneID" id="108673289"/>
<evidence type="ECO:0000259" key="12">
    <source>
        <dbReference type="PROSITE" id="PS50011"/>
    </source>
</evidence>
<dbReference type="SMART" id="SM00220">
    <property type="entry name" value="S_TKc"/>
    <property type="match status" value="1"/>
</dbReference>
<feature type="domain" description="Protein kinase" evidence="12">
    <location>
        <begin position="845"/>
        <end position="1126"/>
    </location>
</feature>
<feature type="compositionally biased region" description="Low complexity" evidence="11">
    <location>
        <begin position="239"/>
        <end position="257"/>
    </location>
</feature>
<dbReference type="InterPro" id="IPR011009">
    <property type="entry name" value="Kinase-like_dom_sf"/>
</dbReference>
<keyword evidence="6" id="KW-0862">Zinc</keyword>
<dbReference type="InterPro" id="IPR025561">
    <property type="entry name" value="KSR_SAM-like_dom"/>
</dbReference>
<proteinExistence type="predicted"/>
<feature type="compositionally biased region" description="Low complexity" evidence="11">
    <location>
        <begin position="335"/>
        <end position="347"/>
    </location>
</feature>
<feature type="region of interest" description="Disordered" evidence="11">
    <location>
        <begin position="731"/>
        <end position="794"/>
    </location>
</feature>
<keyword evidence="1" id="KW-0723">Serine/threonine-protein kinase</keyword>
<dbReference type="CDD" id="cd20812">
    <property type="entry name" value="C1_KSR"/>
    <property type="match status" value="1"/>
</dbReference>
<feature type="compositionally biased region" description="Low complexity" evidence="11">
    <location>
        <begin position="387"/>
        <end position="396"/>
    </location>
</feature>
<feature type="compositionally biased region" description="Low complexity" evidence="11">
    <location>
        <begin position="312"/>
        <end position="321"/>
    </location>
</feature>
<dbReference type="Proteomes" id="UP000694843">
    <property type="component" value="Unplaced"/>
</dbReference>
<accession>A0A8B7NUC3</accession>
<evidence type="ECO:0000256" key="4">
    <source>
        <dbReference type="ARBA" id="ARBA00022741"/>
    </source>
</evidence>
<keyword evidence="3" id="KW-0479">Metal-binding</keyword>
<keyword evidence="5 15" id="KW-0418">Kinase</keyword>
<dbReference type="GO" id="GO:0006950">
    <property type="term" value="P:response to stress"/>
    <property type="evidence" value="ECO:0007669"/>
    <property type="project" value="UniProtKB-ARBA"/>
</dbReference>
<feature type="region of interest" description="Disordered" evidence="11">
    <location>
        <begin position="598"/>
        <end position="689"/>
    </location>
</feature>
<dbReference type="Gene3D" id="6.10.140.1120">
    <property type="match status" value="1"/>
</dbReference>
<dbReference type="InterPro" id="IPR046349">
    <property type="entry name" value="C1-like_sf"/>
</dbReference>
<evidence type="ECO:0000256" key="2">
    <source>
        <dbReference type="ARBA" id="ARBA00022679"/>
    </source>
</evidence>
<dbReference type="SUPFAM" id="SSF57889">
    <property type="entry name" value="Cysteine-rich domain"/>
    <property type="match status" value="1"/>
</dbReference>
<dbReference type="CTD" id="40660"/>
<dbReference type="InterPro" id="IPR013761">
    <property type="entry name" value="SAM/pointed_sf"/>
</dbReference>
<dbReference type="InterPro" id="IPR002219">
    <property type="entry name" value="PKC_DAG/PE"/>
</dbReference>
<sequence>MWATSSVGSDGGSEAWISQQKVFNKSNSGGSTEAGNGAYGSESEDPIVRALETCRTNHQFIASQAEHLQRLRSQCATSAPITRQEIRALEVKLVRLFGQQLACKRRLLVHQIPDELNAFPCLKQWLSVVGLTPEAVQAVCHGISTLEELLALGETGIATLLGPVMGASGQTNKLQRALHNLRRYTASLMNNSSGSNSSESDVPLYWDSWDHHQQRGSCPSSPRTLHRSTPHTPHREARSSVSSSDGDTSDMGSSASGYCGGGGGSSFSSSSGTVNHHHHGGAYHHHRHHRSSDESSTPSSPPVTGLSHHHSSSTNPNNASPNIPPPSPLHPPSTPSLTLQLPPSSTPHDLRYTPPTTPPVIKTPKPPDKKVSTPPPNKKYLLINPPSSTSGSIGRSTSHESQLTTREGSDSGISYNTNYSTASNTLSSVSSNAHNANDLHMISPKTSAVAYHMRHQSESSGEVPLHPALAAAVERTFNSSASVASPTRQHYTHQHPYHHQYSDDDNCNKNASVPRSPRTPPLQGSMVHNVQHRFTKSINIKPATCGYCHQKFPILGGLRCKECNFKCHRECESSVPPSCGLPHEYLKIFTESVNSHLQNSSRAGGLSGVSPSHQPSDNLRTPPLLPPHHHTQHQHHSCQGVESSSNTSSCNSSTPSSPALLPPVSPAVPSGSGKLHRPPQQHTPLSSVTTHEAFHYPDVTKQHRMPESWVNFPHRGPSATASAASTIHSLTSTTSSTLSATSSTRSELIDSDRTTVSTNSGSGSTDDSERTVAERVDSQDSTISDGLIDSVGGVGSVGDGGSVGGGAGGSYGSGSISGIMSNEGCSRQNSVSQGLREWHIPYDELDKGQVIGHGRFGTVYSGNWHGQVAIKELHMEHGNDQCTLEAFKREVSTFRKTRHQNLVLFMGACMKLPRLAIITSLCKGSTLYKHIHILKDKFTLSVTINIAQQVAQGMGYLHAKGIVHKDLKTKNIFYENGKVVITDFGLVNLTRLCRNARVGSWLSIPAGWLCYLSPELMRSLQASSPQPAALPHTTWTDVYAYGTVWFELLCNEWPHKGLPPEAIIWQVGRGIKPSLAHLQASRDVKDILMECWAYKPEDRPDFASLQKLLDKLPKKKLARSPSHPIHLSRSAECVF</sequence>
<evidence type="ECO:0000256" key="8">
    <source>
        <dbReference type="ARBA" id="ARBA00047899"/>
    </source>
</evidence>
<feature type="region of interest" description="Disordered" evidence="11">
    <location>
        <begin position="211"/>
        <end position="416"/>
    </location>
</feature>